<feature type="region of interest" description="Disordered" evidence="1">
    <location>
        <begin position="1"/>
        <end position="22"/>
    </location>
</feature>
<dbReference type="EMBL" id="REGW02000002">
    <property type="protein sequence ID" value="KAE8299005.1"/>
    <property type="molecule type" value="Genomic_DNA"/>
</dbReference>
<organism evidence="2 3">
    <name type="scientific">Larimichthys crocea</name>
    <name type="common">Large yellow croaker</name>
    <name type="synonym">Pseudosciaena crocea</name>
    <dbReference type="NCBI Taxonomy" id="215358"/>
    <lineage>
        <taxon>Eukaryota</taxon>
        <taxon>Metazoa</taxon>
        <taxon>Chordata</taxon>
        <taxon>Craniata</taxon>
        <taxon>Vertebrata</taxon>
        <taxon>Euteleostomi</taxon>
        <taxon>Actinopterygii</taxon>
        <taxon>Neopterygii</taxon>
        <taxon>Teleostei</taxon>
        <taxon>Neoteleostei</taxon>
        <taxon>Acanthomorphata</taxon>
        <taxon>Eupercaria</taxon>
        <taxon>Sciaenidae</taxon>
        <taxon>Larimichthys</taxon>
    </lineage>
</organism>
<dbReference type="Proteomes" id="UP000424527">
    <property type="component" value="Unassembled WGS sequence"/>
</dbReference>
<proteinExistence type="predicted"/>
<reference evidence="2 3" key="1">
    <citation type="submission" date="2019-07" db="EMBL/GenBank/DDBJ databases">
        <title>Chromosome genome assembly for large yellow croaker.</title>
        <authorList>
            <person name="Xiao S."/>
        </authorList>
    </citation>
    <scope>NUCLEOTIDE SEQUENCE [LARGE SCALE GENOMIC DNA]</scope>
    <source>
        <strain evidence="2">JMULYC20181020</strain>
        <tissue evidence="2">Muscle</tissue>
    </source>
</reference>
<name>A0A6G0J5F4_LARCR</name>
<protein>
    <submittedName>
        <fullName evidence="2">Uncharacterized protein</fullName>
    </submittedName>
</protein>
<sequence length="193" mass="21156">MHVRLRLPPPLPPPPPPLHPHRQLPAHRIPLWRTRRCSFISIIPSSTSAASSPSSKASISLKHPSTPELHTPLQVFSLQHPCDAQEDGSQAVTTRVSSPRCIPLFPSARRGSFPSPVLFTNILSPKRRSGKIRQAVSSSCESVCWLGSWSSTVPLEDDPVDEDRRDGPGGAAGETEDSHPKHRPSRCLASKLW</sequence>
<evidence type="ECO:0000313" key="3">
    <source>
        <dbReference type="Proteomes" id="UP000424527"/>
    </source>
</evidence>
<feature type="region of interest" description="Disordered" evidence="1">
    <location>
        <begin position="155"/>
        <end position="193"/>
    </location>
</feature>
<dbReference type="AlphaFoldDB" id="A0A6G0J5F4"/>
<feature type="compositionally biased region" description="Pro residues" evidence="1">
    <location>
        <begin position="7"/>
        <end position="18"/>
    </location>
</feature>
<evidence type="ECO:0000313" key="2">
    <source>
        <dbReference type="EMBL" id="KAE8299005.1"/>
    </source>
</evidence>
<comment type="caution">
    <text evidence="2">The sequence shown here is derived from an EMBL/GenBank/DDBJ whole genome shotgun (WGS) entry which is preliminary data.</text>
</comment>
<evidence type="ECO:0000256" key="1">
    <source>
        <dbReference type="SAM" id="MobiDB-lite"/>
    </source>
</evidence>
<gene>
    <name evidence="2" type="ORF">D5F01_LYC01388</name>
</gene>
<keyword evidence="3" id="KW-1185">Reference proteome</keyword>
<accession>A0A6G0J5F4</accession>